<organism evidence="1 2">
    <name type="scientific">Stylophora pistillata</name>
    <name type="common">Smooth cauliflower coral</name>
    <dbReference type="NCBI Taxonomy" id="50429"/>
    <lineage>
        <taxon>Eukaryota</taxon>
        <taxon>Metazoa</taxon>
        <taxon>Cnidaria</taxon>
        <taxon>Anthozoa</taxon>
        <taxon>Hexacorallia</taxon>
        <taxon>Scleractinia</taxon>
        <taxon>Astrocoeniina</taxon>
        <taxon>Pocilloporidae</taxon>
        <taxon>Stylophora</taxon>
    </lineage>
</organism>
<gene>
    <name evidence="1" type="ORF">AWC38_SpisGene12168</name>
</gene>
<comment type="caution">
    <text evidence="1">The sequence shown here is derived from an EMBL/GenBank/DDBJ whole genome shotgun (WGS) entry which is preliminary data.</text>
</comment>
<dbReference type="Proteomes" id="UP000225706">
    <property type="component" value="Unassembled WGS sequence"/>
</dbReference>
<name>A0A2B4S080_STYPI</name>
<accession>A0A2B4S080</accession>
<keyword evidence="2" id="KW-1185">Reference proteome</keyword>
<proteinExistence type="predicted"/>
<protein>
    <submittedName>
        <fullName evidence="1">Uncharacterized protein</fullName>
    </submittedName>
</protein>
<dbReference type="OrthoDB" id="5964200at2759"/>
<evidence type="ECO:0000313" key="1">
    <source>
        <dbReference type="EMBL" id="PFX23301.1"/>
    </source>
</evidence>
<sequence>MTDSRPNQFRSLMFQPTERRKKPKALCKIKRKGVHVGWGCLVDDAPGETSNLTKYFIITSSKAIPIGNFDAKEYEVEFKKRMVKCCRLTDIAKTIHHVLSGLVLIAIYPQSYEFNHASCRRYKCCSVLKKSPKNQCLMVDDDDDDDNDNDNDSFIDNTALVLRETPYTMSTDELYILNNVI</sequence>
<dbReference type="EMBL" id="LSMT01000212">
    <property type="protein sequence ID" value="PFX23301.1"/>
    <property type="molecule type" value="Genomic_DNA"/>
</dbReference>
<evidence type="ECO:0000313" key="2">
    <source>
        <dbReference type="Proteomes" id="UP000225706"/>
    </source>
</evidence>
<dbReference type="AlphaFoldDB" id="A0A2B4S080"/>
<reference evidence="2" key="1">
    <citation type="journal article" date="2017" name="bioRxiv">
        <title>Comparative analysis of the genomes of Stylophora pistillata and Acropora digitifera provides evidence for extensive differences between species of corals.</title>
        <authorList>
            <person name="Voolstra C.R."/>
            <person name="Li Y."/>
            <person name="Liew Y.J."/>
            <person name="Baumgarten S."/>
            <person name="Zoccola D."/>
            <person name="Flot J.-F."/>
            <person name="Tambutte S."/>
            <person name="Allemand D."/>
            <person name="Aranda M."/>
        </authorList>
    </citation>
    <scope>NUCLEOTIDE SEQUENCE [LARGE SCALE GENOMIC DNA]</scope>
</reference>